<organism evidence="3 4">
    <name type="scientific">Mya arenaria</name>
    <name type="common">Soft-shell clam</name>
    <dbReference type="NCBI Taxonomy" id="6604"/>
    <lineage>
        <taxon>Eukaryota</taxon>
        <taxon>Metazoa</taxon>
        <taxon>Spiralia</taxon>
        <taxon>Lophotrochozoa</taxon>
        <taxon>Mollusca</taxon>
        <taxon>Bivalvia</taxon>
        <taxon>Autobranchia</taxon>
        <taxon>Heteroconchia</taxon>
        <taxon>Euheterodonta</taxon>
        <taxon>Imparidentia</taxon>
        <taxon>Neoheterodontei</taxon>
        <taxon>Myida</taxon>
        <taxon>Myoidea</taxon>
        <taxon>Myidae</taxon>
        <taxon>Mya</taxon>
    </lineage>
</organism>
<sequence length="181" mass="19858">MSSHEELRKQVESLRQVNTSLQQEILHNSAHLSRLHENTTQLARLTSGSTSQSSSQSNSNTSSPRVSRHQAASHHTGRGQSGSSDSSPRINRQPHPAHTSTPRCLDSTRNHIGHSQPSPALQQRLFQQNSVFASWQNQESAISHLSKLQDVPDNHQPRQAHVTSSSTQGDLSISADLSQVS</sequence>
<feature type="compositionally biased region" description="Polar residues" evidence="1">
    <location>
        <begin position="161"/>
        <end position="181"/>
    </location>
</feature>
<evidence type="ECO:0000313" key="3">
    <source>
        <dbReference type="EMBL" id="WAR00862.1"/>
    </source>
</evidence>
<dbReference type="Pfam" id="PF16689">
    <property type="entry name" value="APC_N_CC"/>
    <property type="match status" value="1"/>
</dbReference>
<reference evidence="3" key="1">
    <citation type="submission" date="2022-11" db="EMBL/GenBank/DDBJ databases">
        <title>Centuries of genome instability and evolution in soft-shell clam transmissible cancer (bioRxiv).</title>
        <authorList>
            <person name="Hart S.F.M."/>
            <person name="Yonemitsu M.A."/>
            <person name="Giersch R.M."/>
            <person name="Beal B.F."/>
            <person name="Arriagada G."/>
            <person name="Davis B.W."/>
            <person name="Ostrander E.A."/>
            <person name="Goff S.P."/>
            <person name="Metzger M.J."/>
        </authorList>
    </citation>
    <scope>NUCLEOTIDE SEQUENCE</scope>
    <source>
        <strain evidence="3">MELC-2E11</strain>
        <tissue evidence="3">Siphon/mantle</tissue>
    </source>
</reference>
<accession>A0ABY7DT19</accession>
<keyword evidence="4" id="KW-1185">Reference proteome</keyword>
<dbReference type="EMBL" id="CP111014">
    <property type="protein sequence ID" value="WAR00862.1"/>
    <property type="molecule type" value="Genomic_DNA"/>
</dbReference>
<dbReference type="Proteomes" id="UP001164746">
    <property type="component" value="Chromosome 3"/>
</dbReference>
<feature type="compositionally biased region" description="Basic residues" evidence="1">
    <location>
        <begin position="66"/>
        <end position="77"/>
    </location>
</feature>
<feature type="compositionally biased region" description="Low complexity" evidence="1">
    <location>
        <begin position="46"/>
        <end position="63"/>
    </location>
</feature>
<evidence type="ECO:0000256" key="1">
    <source>
        <dbReference type="SAM" id="MobiDB-lite"/>
    </source>
</evidence>
<proteinExistence type="predicted"/>
<feature type="domain" description="Adenomatous polyposis coli N-terminal dimerisation" evidence="2">
    <location>
        <begin position="2"/>
        <end position="41"/>
    </location>
</feature>
<evidence type="ECO:0000313" key="4">
    <source>
        <dbReference type="Proteomes" id="UP001164746"/>
    </source>
</evidence>
<dbReference type="InterPro" id="IPR032038">
    <property type="entry name" value="APC_N"/>
</dbReference>
<protein>
    <recommendedName>
        <fullName evidence="2">Adenomatous polyposis coli N-terminal dimerisation domain-containing protein</fullName>
    </recommendedName>
</protein>
<gene>
    <name evidence="3" type="ORF">MAR_025234</name>
</gene>
<feature type="region of interest" description="Disordered" evidence="1">
    <location>
        <begin position="151"/>
        <end position="181"/>
    </location>
</feature>
<dbReference type="SUPFAM" id="SSF58050">
    <property type="entry name" value="N-terminal coiled coil domain from apc"/>
    <property type="match status" value="1"/>
</dbReference>
<name>A0ABY7DT19_MYAAR</name>
<evidence type="ECO:0000259" key="2">
    <source>
        <dbReference type="Pfam" id="PF16689"/>
    </source>
</evidence>
<dbReference type="InterPro" id="IPR036149">
    <property type="entry name" value="APC_N_sf"/>
</dbReference>
<dbReference type="Gene3D" id="1.20.5.10">
    <property type="match status" value="1"/>
</dbReference>
<feature type="region of interest" description="Disordered" evidence="1">
    <location>
        <begin position="28"/>
        <end position="117"/>
    </location>
</feature>
<feature type="compositionally biased region" description="Polar residues" evidence="1">
    <location>
        <begin position="81"/>
        <end position="90"/>
    </location>
</feature>